<proteinExistence type="predicted"/>
<dbReference type="InterPro" id="IPR036465">
    <property type="entry name" value="vWFA_dom_sf"/>
</dbReference>
<dbReference type="Gene3D" id="2.30.30.40">
    <property type="entry name" value="SH3 Domains"/>
    <property type="match status" value="2"/>
</dbReference>
<evidence type="ECO:0000259" key="2">
    <source>
        <dbReference type="PROSITE" id="PS50234"/>
    </source>
</evidence>
<feature type="domain" description="MIB/HERC2" evidence="3">
    <location>
        <begin position="697"/>
        <end position="769"/>
    </location>
</feature>
<evidence type="ECO:0008006" key="6">
    <source>
        <dbReference type="Google" id="ProtNLM"/>
    </source>
</evidence>
<evidence type="ECO:0000313" key="5">
    <source>
        <dbReference type="Proteomes" id="UP000683360"/>
    </source>
</evidence>
<dbReference type="SUPFAM" id="SSF53300">
    <property type="entry name" value="vWA-like"/>
    <property type="match status" value="1"/>
</dbReference>
<dbReference type="InterPro" id="IPR037252">
    <property type="entry name" value="Mib_Herc2_sf"/>
</dbReference>
<evidence type="ECO:0000313" key="4">
    <source>
        <dbReference type="EMBL" id="CAG2236877.1"/>
    </source>
</evidence>
<reference evidence="4" key="1">
    <citation type="submission" date="2021-03" db="EMBL/GenBank/DDBJ databases">
        <authorList>
            <person name="Bekaert M."/>
        </authorList>
    </citation>
    <scope>NUCLEOTIDE SEQUENCE</scope>
</reference>
<dbReference type="OrthoDB" id="6099403at2759"/>
<accession>A0A8S3TZS8</accession>
<feature type="region of interest" description="Disordered" evidence="1">
    <location>
        <begin position="773"/>
        <end position="807"/>
    </location>
</feature>
<protein>
    <recommendedName>
        <fullName evidence="6">MIB/HERC2 domain-containing protein</fullName>
    </recommendedName>
</protein>
<feature type="domain" description="MIB/HERC2" evidence="3">
    <location>
        <begin position="626"/>
        <end position="697"/>
    </location>
</feature>
<evidence type="ECO:0000259" key="3">
    <source>
        <dbReference type="PROSITE" id="PS51416"/>
    </source>
</evidence>
<dbReference type="Pfam" id="PF06701">
    <property type="entry name" value="MIB_HERC2"/>
    <property type="match status" value="1"/>
</dbReference>
<dbReference type="PANTHER" id="PTHR24202:SF4">
    <property type="entry name" value="E3 UBIQUITIN-PROTEIN LIGASE MIB2-RELATED"/>
    <property type="match status" value="1"/>
</dbReference>
<dbReference type="PANTHER" id="PTHR24202">
    <property type="entry name" value="E3 UBIQUITIN-PROTEIN LIGASE MIB2"/>
    <property type="match status" value="1"/>
</dbReference>
<sequence length="827" mass="92486">MLLQIKVFNNEMKIMMKKQEDLSRRQDIKQMERMFENIENGVQSLTNNYDLNSFRLNEIKKMVLTLSEGVTNLSETIQVLKESPFGRITVDGKLSYPSKNDVQNVLVCSKVCENTDVLTTYRCISSALPAKSLTNDLETFTTNEANTNDERLRNSRCIERSLSNDDNLEVDTPSQNIAIQNCENDTLEVNDRKLRQESKAVPTNNSKAKMFRNDFGYKYLSTKRLDDNRVSFHSKRSCFEVSDCSPVSGIYTDVPFETNIKQHHPNNLDTRLKLKADSKKLSGNRKLRNTSFQNVDSAEGDDCITDIDIAGHPKTTTDWLKHYHLVCEHANCKLQAGTVRRSGGRYVTLVLDISEHMKGHDFEIMKRAAVEYIQGAKQVSLTMGMEENIGLAVFGGQNQLIHECTDDLDLILKSIGKLQPSGSAPAIGGLLMGLAGVMTGPFGSIGDFPLQGHIIIFTNGGSEGKTSSFSQASSGIDLNSLLNSGGLSLSICSTGISMGSLLDDNNICDYAGIESVIHKTVKSQTKVFYVPIGNNQKNAILERVVRETNGKIIQTSEMYRLIRMTQVILLATNIASDIMYSADQSTECINKKIKERSRFNDPYNDCLDMVREFINPVSTENKRGNFTELTCRSLQLGDRVRRGPDWSYGNQDGHMAGTVIGQQSHGVIRVKWDSGDTNIYMQSDEANNYDLRKVDEPRKLVDEMIAVGCRVVRGHDWKFGDTDGGPGSSGTVLKVKQEGTVVVRWDSKRTRLYKMGHNGQFEIKVHDAVRRKGPNQKLKPYSPHTSDSESEGETCRPIFSTSNNNRTQDQTDYVIPIYSDSIGNNAF</sequence>
<dbReference type="GO" id="GO:0046872">
    <property type="term" value="F:metal ion binding"/>
    <property type="evidence" value="ECO:0007669"/>
    <property type="project" value="InterPro"/>
</dbReference>
<evidence type="ECO:0000256" key="1">
    <source>
        <dbReference type="SAM" id="MobiDB-lite"/>
    </source>
</evidence>
<dbReference type="GO" id="GO:0004842">
    <property type="term" value="F:ubiquitin-protein transferase activity"/>
    <property type="evidence" value="ECO:0007669"/>
    <property type="project" value="InterPro"/>
</dbReference>
<dbReference type="Gene3D" id="3.40.50.410">
    <property type="entry name" value="von Willebrand factor, type A domain"/>
    <property type="match status" value="1"/>
</dbReference>
<gene>
    <name evidence="4" type="ORF">MEDL_49367</name>
</gene>
<name>A0A8S3TZS8_MYTED</name>
<dbReference type="SUPFAM" id="SSF159034">
    <property type="entry name" value="Mib/herc2 domain-like"/>
    <property type="match status" value="2"/>
</dbReference>
<dbReference type="PROSITE" id="PS51416">
    <property type="entry name" value="MIB_HERC2"/>
    <property type="match status" value="2"/>
</dbReference>
<dbReference type="InterPro" id="IPR010606">
    <property type="entry name" value="Mib_Herc2"/>
</dbReference>
<dbReference type="GO" id="GO:0016567">
    <property type="term" value="P:protein ubiquitination"/>
    <property type="evidence" value="ECO:0007669"/>
    <property type="project" value="InterPro"/>
</dbReference>
<keyword evidence="5" id="KW-1185">Reference proteome</keyword>
<dbReference type="EMBL" id="CAJPWZ010002369">
    <property type="protein sequence ID" value="CAG2236877.1"/>
    <property type="molecule type" value="Genomic_DNA"/>
</dbReference>
<feature type="domain" description="VWFA" evidence="2">
    <location>
        <begin position="346"/>
        <end position="578"/>
    </location>
</feature>
<dbReference type="GO" id="GO:0005737">
    <property type="term" value="C:cytoplasm"/>
    <property type="evidence" value="ECO:0007669"/>
    <property type="project" value="TreeGrafter"/>
</dbReference>
<dbReference type="InterPro" id="IPR002035">
    <property type="entry name" value="VWF_A"/>
</dbReference>
<dbReference type="Proteomes" id="UP000683360">
    <property type="component" value="Unassembled WGS sequence"/>
</dbReference>
<organism evidence="4 5">
    <name type="scientific">Mytilus edulis</name>
    <name type="common">Blue mussel</name>
    <dbReference type="NCBI Taxonomy" id="6550"/>
    <lineage>
        <taxon>Eukaryota</taxon>
        <taxon>Metazoa</taxon>
        <taxon>Spiralia</taxon>
        <taxon>Lophotrochozoa</taxon>
        <taxon>Mollusca</taxon>
        <taxon>Bivalvia</taxon>
        <taxon>Autobranchia</taxon>
        <taxon>Pteriomorphia</taxon>
        <taxon>Mytilida</taxon>
        <taxon>Mytiloidea</taxon>
        <taxon>Mytilidae</taxon>
        <taxon>Mytilinae</taxon>
        <taxon>Mytilus</taxon>
    </lineage>
</organism>
<comment type="caution">
    <text evidence="4">The sequence shown here is derived from an EMBL/GenBank/DDBJ whole genome shotgun (WGS) entry which is preliminary data.</text>
</comment>
<dbReference type="AlphaFoldDB" id="A0A8S3TZS8"/>
<dbReference type="PROSITE" id="PS50234">
    <property type="entry name" value="VWFA"/>
    <property type="match status" value="1"/>
</dbReference>